<dbReference type="Gene3D" id="2.160.20.20">
    <property type="match status" value="1"/>
</dbReference>
<evidence type="ECO:0000256" key="2">
    <source>
        <dbReference type="SAM" id="SignalP"/>
    </source>
</evidence>
<dbReference type="Gene3D" id="2.40.128.130">
    <property type="entry name" value="Autotransporter beta-domain"/>
    <property type="match status" value="1"/>
</dbReference>
<sequence>MGVCPGRYPCLMSKNRLAWLAFVPVFSSSSLVFALTSIEAGETLSIDQTTAQDNYRARDGGVLNANDANTYEVLITTGSQLNAVGGTYAGRSGNAGISLINASANVSDAIVTGTRMGMSIARATGTTTGSTAVITGSRITGQTAGIETGGGTDIQLTDTHLTGTGANSFGLNSFGAEVRAKGGSITGGMSGIRLRPDGEGIGSGANVTLDNVEVRGVAGAAILATGGVTAQINVLNFTRLLAGNGVLLDVQGASTATMTVADSMLEGNINVTDNSLANLSFNHGHMVGDVIVDGSSTAGVTLENHSQLTGRLDQVDSVNVNSNSNWTLTGNDSIGALGMNGGTVTFGAQDAPGTYYTLNVGSLSGNGTFAMKGDFASGEHDFLNVIGASAGDFALAVAASGLDAASPQALTLVRTGTLDGANFALAGDQRVDVGTWSYSLASREIEGGAKEWFLDPTTEVISPGARSVLALFNTAPTVWYGELSSLRSRMGELRFNGGQAGGWIRTYGNKYNVADGSGVGYQQTQQGLSLGADARLGESQVLVGVLAGTSESDLDLNRGTSGTVKSYYVGPYLTWLDSDTGYYFDGVLKFNRFRNESKVNLSDGSRTKGDYDNWGVGGSAEFGRHIKLANDYFVEPFAQLSAVQIQGKHYTLDNDMDADGDRMRSLLGKAGATVGRNFGFGNGAVAQPYVRAAIAHEFASNNEVKVNNNVFNNDLSGSRAEFGAGVAVALSEKWQVHVDLDYAKGEHIEQPYGVNLGWRYSF</sequence>
<dbReference type="InterPro" id="IPR051551">
    <property type="entry name" value="Autotransporter_adhesion"/>
</dbReference>
<dbReference type="PRINTS" id="PR01484">
    <property type="entry name" value="PRTACTNFAMLY"/>
</dbReference>
<dbReference type="GO" id="GO:0019867">
    <property type="term" value="C:outer membrane"/>
    <property type="evidence" value="ECO:0007669"/>
    <property type="project" value="InterPro"/>
</dbReference>
<dbReference type="Pfam" id="PF03212">
    <property type="entry name" value="Pertactin"/>
    <property type="match status" value="1"/>
</dbReference>
<name>A0A4V3FQQ1_9PSED</name>
<dbReference type="CDD" id="cd01343">
    <property type="entry name" value="PL1_Passenger_AT"/>
    <property type="match status" value="1"/>
</dbReference>
<organism evidence="4 5">
    <name type="scientific">Pseudomonas helmanticensis</name>
    <dbReference type="NCBI Taxonomy" id="1471381"/>
    <lineage>
        <taxon>Bacteria</taxon>
        <taxon>Pseudomonadati</taxon>
        <taxon>Pseudomonadota</taxon>
        <taxon>Gammaproteobacteria</taxon>
        <taxon>Pseudomonadales</taxon>
        <taxon>Pseudomonadaceae</taxon>
        <taxon>Pseudomonas</taxon>
    </lineage>
</organism>
<dbReference type="EMBL" id="SOCQ01000019">
    <property type="protein sequence ID" value="TDV40571.1"/>
    <property type="molecule type" value="Genomic_DNA"/>
</dbReference>
<feature type="domain" description="Autotransporter" evidence="3">
    <location>
        <begin position="495"/>
        <end position="762"/>
    </location>
</feature>
<keyword evidence="1 2" id="KW-0732">Signal</keyword>
<dbReference type="PANTHER" id="PTHR35037">
    <property type="entry name" value="C-TERMINAL REGION OF AIDA-LIKE PROTEIN"/>
    <property type="match status" value="1"/>
</dbReference>
<dbReference type="InterPro" id="IPR003991">
    <property type="entry name" value="Pertactin_virulence_factor"/>
</dbReference>
<dbReference type="AlphaFoldDB" id="A0A4V3FQQ1"/>
<dbReference type="InterPro" id="IPR012332">
    <property type="entry name" value="Autotransporter_pectin_lyase_C"/>
</dbReference>
<dbReference type="PANTHER" id="PTHR35037:SF7">
    <property type="entry name" value="AUTOTRANSPORTER"/>
    <property type="match status" value="1"/>
</dbReference>
<reference evidence="4 5" key="1">
    <citation type="submission" date="2019-03" db="EMBL/GenBank/DDBJ databases">
        <title>Genomic analyses of the natural microbiome of Caenorhabditis elegans.</title>
        <authorList>
            <person name="Samuel B."/>
        </authorList>
    </citation>
    <scope>NUCLEOTIDE SEQUENCE [LARGE SCALE GENOMIC DNA]</scope>
    <source>
        <strain evidence="4 5">BIGb0525</strain>
    </source>
</reference>
<dbReference type="Pfam" id="PF03797">
    <property type="entry name" value="Autotransporter"/>
    <property type="match status" value="1"/>
</dbReference>
<dbReference type="InterPro" id="IPR036709">
    <property type="entry name" value="Autotransporte_beta_dom_sf"/>
</dbReference>
<evidence type="ECO:0000256" key="1">
    <source>
        <dbReference type="ARBA" id="ARBA00022729"/>
    </source>
</evidence>
<dbReference type="InterPro" id="IPR005546">
    <property type="entry name" value="Autotransporte_beta"/>
</dbReference>
<feature type="signal peptide" evidence="2">
    <location>
        <begin position="1"/>
        <end position="34"/>
    </location>
</feature>
<accession>A0A4V3FQQ1</accession>
<evidence type="ECO:0000313" key="4">
    <source>
        <dbReference type="EMBL" id="TDV40571.1"/>
    </source>
</evidence>
<dbReference type="NCBIfam" id="TIGR01414">
    <property type="entry name" value="autotrans_barl"/>
    <property type="match status" value="1"/>
</dbReference>
<dbReference type="Proteomes" id="UP000295804">
    <property type="component" value="Unassembled WGS sequence"/>
</dbReference>
<dbReference type="PROSITE" id="PS51208">
    <property type="entry name" value="AUTOTRANSPORTER"/>
    <property type="match status" value="1"/>
</dbReference>
<feature type="chain" id="PRO_5020883555" evidence="2">
    <location>
        <begin position="35"/>
        <end position="762"/>
    </location>
</feature>
<evidence type="ECO:0000259" key="3">
    <source>
        <dbReference type="PROSITE" id="PS51208"/>
    </source>
</evidence>
<dbReference type="SMART" id="SM00869">
    <property type="entry name" value="Autotransporter"/>
    <property type="match status" value="1"/>
</dbReference>
<dbReference type="InterPro" id="IPR011050">
    <property type="entry name" value="Pectin_lyase_fold/virulence"/>
</dbReference>
<proteinExistence type="predicted"/>
<evidence type="ECO:0000313" key="5">
    <source>
        <dbReference type="Proteomes" id="UP000295804"/>
    </source>
</evidence>
<dbReference type="SUPFAM" id="SSF103515">
    <property type="entry name" value="Autotransporter"/>
    <property type="match status" value="1"/>
</dbReference>
<dbReference type="InterPro" id="IPR004899">
    <property type="entry name" value="Pertactin_central"/>
</dbReference>
<dbReference type="SUPFAM" id="SSF51126">
    <property type="entry name" value="Pectin lyase-like"/>
    <property type="match status" value="1"/>
</dbReference>
<comment type="caution">
    <text evidence="4">The sequence shown here is derived from an EMBL/GenBank/DDBJ whole genome shotgun (WGS) entry which is preliminary data.</text>
</comment>
<dbReference type="InterPro" id="IPR006315">
    <property type="entry name" value="OM_autotransptr_brl_dom"/>
</dbReference>
<gene>
    <name evidence="4" type="ORF">EDF87_11992</name>
</gene>
<protein>
    <submittedName>
        <fullName evidence="4">Outer membrane autotransporter protein</fullName>
    </submittedName>
</protein>